<comment type="similarity">
    <text evidence="8">Belongs to the class-III pyridoxal-phosphate-dependent aminotransferase family.</text>
</comment>
<comment type="cofactor">
    <cofactor evidence="1">
        <name>pyridoxal 5'-phosphate</name>
        <dbReference type="ChEBI" id="CHEBI:597326"/>
    </cofactor>
</comment>
<dbReference type="KEGG" id="dha:DEHA2G24750g"/>
<dbReference type="OMA" id="GGCFMHG"/>
<dbReference type="InterPro" id="IPR015421">
    <property type="entry name" value="PyrdxlP-dep_Trfase_major"/>
</dbReference>
<evidence type="ECO:0000256" key="3">
    <source>
        <dbReference type="ARBA" id="ARBA00022576"/>
    </source>
</evidence>
<dbReference type="OrthoDB" id="425114at2759"/>
<dbReference type="GO" id="GO:0030170">
    <property type="term" value="F:pyridoxal phosphate binding"/>
    <property type="evidence" value="ECO:0007669"/>
    <property type="project" value="InterPro"/>
</dbReference>
<dbReference type="GO" id="GO:0009102">
    <property type="term" value="P:biotin biosynthetic process"/>
    <property type="evidence" value="ECO:0007669"/>
    <property type="project" value="UniProtKB-UniPathway"/>
</dbReference>
<dbReference type="HAMAP" id="MF_00834">
    <property type="entry name" value="BioA"/>
    <property type="match status" value="1"/>
</dbReference>
<dbReference type="HOGENOM" id="CLU_016922_4_3_1"/>
<dbReference type="CDD" id="cd00610">
    <property type="entry name" value="OAT_like"/>
    <property type="match status" value="1"/>
</dbReference>
<dbReference type="NCBIfam" id="NF004624">
    <property type="entry name" value="PRK05964.1"/>
    <property type="match status" value="1"/>
</dbReference>
<comment type="pathway">
    <text evidence="2">Cofactor biosynthesis; biotin biosynthesis.</text>
</comment>
<dbReference type="EMBL" id="CR382139">
    <property type="protein sequence ID" value="CAR66048.1"/>
    <property type="molecule type" value="Genomic_DNA"/>
</dbReference>
<keyword evidence="10" id="KW-1185">Reference proteome</keyword>
<dbReference type="GeneID" id="8999314"/>
<organism evidence="9 10">
    <name type="scientific">Debaryomyces hansenii (strain ATCC 36239 / CBS 767 / BCRC 21394 / JCM 1990 / NBRC 0083 / IGC 2968)</name>
    <name type="common">Yeast</name>
    <name type="synonym">Torulaspora hansenii</name>
    <dbReference type="NCBI Taxonomy" id="284592"/>
    <lineage>
        <taxon>Eukaryota</taxon>
        <taxon>Fungi</taxon>
        <taxon>Dikarya</taxon>
        <taxon>Ascomycota</taxon>
        <taxon>Saccharomycotina</taxon>
        <taxon>Pichiomycetes</taxon>
        <taxon>Debaryomycetaceae</taxon>
        <taxon>Debaryomyces</taxon>
    </lineage>
</organism>
<dbReference type="UniPathway" id="UPA00078"/>
<gene>
    <name evidence="9" type="ordered locus">DEHA2G24750g</name>
</gene>
<dbReference type="InterPro" id="IPR005815">
    <property type="entry name" value="BioA"/>
</dbReference>
<evidence type="ECO:0000256" key="2">
    <source>
        <dbReference type="ARBA" id="ARBA00004746"/>
    </source>
</evidence>
<dbReference type="SUPFAM" id="SSF53383">
    <property type="entry name" value="PLP-dependent transferases"/>
    <property type="match status" value="1"/>
</dbReference>
<dbReference type="Gene3D" id="3.40.640.10">
    <property type="entry name" value="Type I PLP-dependent aspartate aminotransferase-like (Major domain)"/>
    <property type="match status" value="1"/>
</dbReference>
<dbReference type="PROSITE" id="PS00600">
    <property type="entry name" value="AA_TRANSFER_CLASS_3"/>
    <property type="match status" value="1"/>
</dbReference>
<evidence type="ECO:0000256" key="8">
    <source>
        <dbReference type="RuleBase" id="RU003560"/>
    </source>
</evidence>
<dbReference type="STRING" id="284592.B5RV04"/>
<dbReference type="NCBIfam" id="NF005940">
    <property type="entry name" value="PRK07986.1"/>
    <property type="match status" value="1"/>
</dbReference>
<protein>
    <submittedName>
        <fullName evidence="9">DEHA2G24750p</fullName>
    </submittedName>
</protein>
<dbReference type="GO" id="GO:0004015">
    <property type="term" value="F:adenosylmethionine-8-amino-7-oxononanoate transaminase activity"/>
    <property type="evidence" value="ECO:0007669"/>
    <property type="project" value="InterPro"/>
</dbReference>
<dbReference type="PANTHER" id="PTHR42684">
    <property type="entry name" value="ADENOSYLMETHIONINE-8-AMINO-7-OXONONANOATE AMINOTRANSFERASE"/>
    <property type="match status" value="1"/>
</dbReference>
<name>B5RV04_DEBHA</name>
<dbReference type="RefSeq" id="XP_002777738.1">
    <property type="nucleotide sequence ID" value="XM_002777692.1"/>
</dbReference>
<keyword evidence="4" id="KW-0808">Transferase</keyword>
<dbReference type="eggNOG" id="KOG1401">
    <property type="taxonomic scope" value="Eukaryota"/>
</dbReference>
<evidence type="ECO:0000256" key="4">
    <source>
        <dbReference type="ARBA" id="ARBA00022679"/>
    </source>
</evidence>
<dbReference type="InterPro" id="IPR049704">
    <property type="entry name" value="Aminotrans_3_PPA_site"/>
</dbReference>
<evidence type="ECO:0000256" key="1">
    <source>
        <dbReference type="ARBA" id="ARBA00001933"/>
    </source>
</evidence>
<evidence type="ECO:0000256" key="7">
    <source>
        <dbReference type="ARBA" id="ARBA00022898"/>
    </source>
</evidence>
<dbReference type="InterPro" id="IPR005814">
    <property type="entry name" value="Aminotrans_3"/>
</dbReference>
<dbReference type="VEuPathDB" id="FungiDB:DEHA2G24750g"/>
<dbReference type="Gene3D" id="3.90.1150.10">
    <property type="entry name" value="Aspartate Aminotransferase, domain 1"/>
    <property type="match status" value="1"/>
</dbReference>
<dbReference type="Proteomes" id="UP000000599">
    <property type="component" value="Chromosome G"/>
</dbReference>
<evidence type="ECO:0000256" key="5">
    <source>
        <dbReference type="ARBA" id="ARBA00022691"/>
    </source>
</evidence>
<dbReference type="InParanoid" id="B5RV04"/>
<sequence length="435" mass="48647">MEEIDTEFDRKHIWHPYTSMVDPLPCYPVESASGVRIKTSNNKELIDGMSSWWCAIHGYNHPVLNQALCDQASRMSHVMFGGITHAPAVNLCKKLIKMTHPKLDCAFLADSGSVAVEVALKMALQYCHSKGQISKKKFLTIKNGYHGDTFGAMSVCDPVNSMHSLYTSYVPDNLFAEAPQLQFSDIWNESDIESFKILISENYHTIAAVILEPILQGAGGMKIYHPQYLKRVSELCDTYGVLLILDEIATGFGRTGKLFAYEHADICPDILCLGKAITGGYLTLSAVISTRDVADTISLGNTKCFMHGPTFMGNPLACHVANKNLEILEQGIWKLQVKNIERQLESELLPLKDMGYKQVKDVRVLGSIGVVELNFAIDMVASQRQFVDLGVWVRPFRRLIYIMPPYIISELDLSTLIRAVILVVENNFFKNSCLK</sequence>
<dbReference type="InterPro" id="IPR015424">
    <property type="entry name" value="PyrdxlP-dep_Trfase"/>
</dbReference>
<dbReference type="FunFam" id="3.40.640.10:FF:000041">
    <property type="entry name" value="Adenosylmethionine-8-amino-7-oxononanoate aminotransferase"/>
    <property type="match status" value="1"/>
</dbReference>
<dbReference type="PANTHER" id="PTHR42684:SF17">
    <property type="entry name" value="ADENOSYLMETHIONINE-8-AMINO-7-OXONONANOATE AMINOTRANSFERASE"/>
    <property type="match status" value="1"/>
</dbReference>
<dbReference type="AlphaFoldDB" id="B5RV04"/>
<evidence type="ECO:0000313" key="10">
    <source>
        <dbReference type="Proteomes" id="UP000000599"/>
    </source>
</evidence>
<keyword evidence="7 8" id="KW-0663">Pyridoxal phosphate</keyword>
<proteinExistence type="inferred from homology"/>
<dbReference type="Pfam" id="PF00202">
    <property type="entry name" value="Aminotran_3"/>
    <property type="match status" value="1"/>
</dbReference>
<evidence type="ECO:0000256" key="6">
    <source>
        <dbReference type="ARBA" id="ARBA00022756"/>
    </source>
</evidence>
<keyword evidence="3" id="KW-0032">Aminotransferase</keyword>
<keyword evidence="6" id="KW-0093">Biotin biosynthesis</keyword>
<dbReference type="InterPro" id="IPR015422">
    <property type="entry name" value="PyrdxlP-dep_Trfase_small"/>
</dbReference>
<evidence type="ECO:0000313" key="9">
    <source>
        <dbReference type="EMBL" id="CAR66048.1"/>
    </source>
</evidence>
<reference evidence="9 10" key="1">
    <citation type="journal article" date="2004" name="Nature">
        <title>Genome evolution in yeasts.</title>
        <authorList>
            <consortium name="Genolevures"/>
            <person name="Dujon B."/>
            <person name="Sherman D."/>
            <person name="Fischer G."/>
            <person name="Durrens P."/>
            <person name="Casaregola S."/>
            <person name="Lafontaine I."/>
            <person name="de Montigny J."/>
            <person name="Marck C."/>
            <person name="Neuveglise C."/>
            <person name="Talla E."/>
            <person name="Goffard N."/>
            <person name="Frangeul L."/>
            <person name="Aigle M."/>
            <person name="Anthouard V."/>
            <person name="Babour A."/>
            <person name="Barbe V."/>
            <person name="Barnay S."/>
            <person name="Blanchin S."/>
            <person name="Beckerich J.M."/>
            <person name="Beyne E."/>
            <person name="Bleykasten C."/>
            <person name="Boisrame A."/>
            <person name="Boyer J."/>
            <person name="Cattolico L."/>
            <person name="Confanioleri F."/>
            <person name="de Daruvar A."/>
            <person name="Despons L."/>
            <person name="Fabre E."/>
            <person name="Fairhead C."/>
            <person name="Ferry-Dumazet H."/>
            <person name="Groppi A."/>
            <person name="Hantraye F."/>
            <person name="Hennequin C."/>
            <person name="Jauniaux N."/>
            <person name="Joyet P."/>
            <person name="Kachouri R."/>
            <person name="Kerrest A."/>
            <person name="Koszul R."/>
            <person name="Lemaire M."/>
            <person name="Lesur I."/>
            <person name="Ma L."/>
            <person name="Muller H."/>
            <person name="Nicaud J.M."/>
            <person name="Nikolski M."/>
            <person name="Oztas S."/>
            <person name="Ozier-Kalogeropoulos O."/>
            <person name="Pellenz S."/>
            <person name="Potier S."/>
            <person name="Richard G.F."/>
            <person name="Straub M.L."/>
            <person name="Suleau A."/>
            <person name="Swennene D."/>
            <person name="Tekaia F."/>
            <person name="Wesolowski-Louvel M."/>
            <person name="Westhof E."/>
            <person name="Wirth B."/>
            <person name="Zeniou-Meyer M."/>
            <person name="Zivanovic I."/>
            <person name="Bolotin-Fukuhara M."/>
            <person name="Thierry A."/>
            <person name="Bouchier C."/>
            <person name="Caudron B."/>
            <person name="Scarpelli C."/>
            <person name="Gaillardin C."/>
            <person name="Weissenbach J."/>
            <person name="Wincker P."/>
            <person name="Souciet J.L."/>
        </authorList>
    </citation>
    <scope>NUCLEOTIDE SEQUENCE [LARGE SCALE GENOMIC DNA]</scope>
    <source>
        <strain evidence="10">ATCC 36239 / CBS 767 / BCRC 21394 / JCM 1990 / NBRC 0083 / IGC 2968</strain>
    </source>
</reference>
<keyword evidence="5" id="KW-0949">S-adenosyl-L-methionine</keyword>
<dbReference type="FunCoup" id="B5RV04">
    <property type="interactions" value="237"/>
</dbReference>
<dbReference type="NCBIfam" id="TIGR00508">
    <property type="entry name" value="bioA"/>
    <property type="match status" value="1"/>
</dbReference>
<accession>B5RV04</accession>